<organism evidence="2 3">
    <name type="scientific">Vibrio pelagius</name>
    <dbReference type="NCBI Taxonomy" id="28169"/>
    <lineage>
        <taxon>Bacteria</taxon>
        <taxon>Pseudomonadati</taxon>
        <taxon>Pseudomonadota</taxon>
        <taxon>Gammaproteobacteria</taxon>
        <taxon>Vibrionales</taxon>
        <taxon>Vibrionaceae</taxon>
        <taxon>Vibrio</taxon>
    </lineage>
</organism>
<keyword evidence="3" id="KW-1185">Reference proteome</keyword>
<dbReference type="InterPro" id="IPR014914">
    <property type="entry name" value="RES_dom"/>
</dbReference>
<dbReference type="SMART" id="SM00953">
    <property type="entry name" value="RES"/>
    <property type="match status" value="1"/>
</dbReference>
<feature type="domain" description="RES" evidence="1">
    <location>
        <begin position="159"/>
        <end position="312"/>
    </location>
</feature>
<dbReference type="Pfam" id="PF08808">
    <property type="entry name" value="RES"/>
    <property type="match status" value="1"/>
</dbReference>
<sequence length="325" mass="36786">MREAQFGDCYFCNAEQVSVIQPNMLNGLFELALSCVHEADTGAHLSKVYCDELKIVSERVNKPIELLDSILGEGLTSKKYELAESLLEYKEQWAEFKNHLINENRFFPKNSLYGQIFTSEKNHPSSEALAFLNAVDSLSRDKHKGSEFYRARISDKPLSAMDMGPPPKELATAGRANPVGIPYLYLAEDEATCFREIRPSNGATIYLSKVTANRDLKLIDLTNPKYRVALLKFEESELKSVLKCLHLLEEFAMELSVPILPEKSHLDYIPTQFICEFLRTVKVYDGLIFNSSYGAGKNIVLFSKEKVDIDSPMEKVVYSVDVMVK</sequence>
<evidence type="ECO:0000313" key="2">
    <source>
        <dbReference type="EMBL" id="UTT85418.1"/>
    </source>
</evidence>
<protein>
    <submittedName>
        <fullName evidence="2">RES family NAD+ phosphorylase</fullName>
    </submittedName>
</protein>
<evidence type="ECO:0000259" key="1">
    <source>
        <dbReference type="SMART" id="SM00953"/>
    </source>
</evidence>
<proteinExistence type="predicted"/>
<gene>
    <name evidence="2" type="ORF">LZI70_03820</name>
</gene>
<dbReference type="RefSeq" id="WP_255231328.1">
    <property type="nucleotide sequence ID" value="NZ_CP090614.1"/>
</dbReference>
<accession>A0ABY5G5J3</accession>
<evidence type="ECO:0000313" key="3">
    <source>
        <dbReference type="Proteomes" id="UP001059120"/>
    </source>
</evidence>
<dbReference type="EMBL" id="CP090614">
    <property type="protein sequence ID" value="UTT85418.1"/>
    <property type="molecule type" value="Genomic_DNA"/>
</dbReference>
<dbReference type="Proteomes" id="UP001059120">
    <property type="component" value="Chromosome 1"/>
</dbReference>
<reference evidence="2" key="1">
    <citation type="submission" date="2022-01" db="EMBL/GenBank/DDBJ databases">
        <title>Alginate degradation mechanism of Vibrio pelagius WXL662.</title>
        <authorList>
            <person name="He X."/>
        </authorList>
    </citation>
    <scope>NUCLEOTIDE SEQUENCE</scope>
    <source>
        <strain evidence="2">WXL662</strain>
    </source>
</reference>
<name>A0ABY5G5J3_VIBPE</name>